<organism evidence="1 2">
    <name type="scientific">Alkalispirochaeta americana</name>
    <dbReference type="NCBI Taxonomy" id="159291"/>
    <lineage>
        <taxon>Bacteria</taxon>
        <taxon>Pseudomonadati</taxon>
        <taxon>Spirochaetota</taxon>
        <taxon>Spirochaetia</taxon>
        <taxon>Spirochaetales</taxon>
        <taxon>Spirochaetaceae</taxon>
        <taxon>Alkalispirochaeta</taxon>
    </lineage>
</organism>
<evidence type="ECO:0000313" key="1">
    <source>
        <dbReference type="EMBL" id="SIQ22004.1"/>
    </source>
</evidence>
<dbReference type="AlphaFoldDB" id="A0A1N6QZG1"/>
<evidence type="ECO:0008006" key="3">
    <source>
        <dbReference type="Google" id="ProtNLM"/>
    </source>
</evidence>
<sequence length="571" mass="64621">MPIPGRIAPSRFLVCAVLLLLFGGVSLQVFSAPLSFEGGISRDLLEEARAVFEAGDRETAQFLLRRAYGVDPETGDPLFLLARMLPQDRLHSSLRERLLQKSRDLSLRETSLELIVAELAQLLIETNRPAQARQLLEDFHDSRNEPGEGALAVALKMARSADSEMPQHPGPEELDALDYLFLKALLETEPFWVFSALMQRFRSRFPRDRALATMDFERSRRVSLGQLEWLEAALAEPPGDIQEQLDLARAIGAVLSHFPHTLSGQAGRTRHHLTRWYYYLGGEDPLFAVPFLLDVPGVPGEDFALSRETRSLVEQALHEGDKRLWEAASQTLRRNDPQERSWKDGPFPPGGLFGPVWDQISGDQTVRLFLHDTPRLGLEEYHFEDRSLAAWKRDRTGDGLFDEVLLFSGGAEGNLVFFFRQSYNQDQDRVDGAKQEQPESVLGVYYSRYPLVSRVVRYHLDREEEGQGSRWSEVPPAERVCPSRSVLWIPARPVPHDIGLRLEETDGFVTDLPSRVGGEPFSLWNGLAGRVTLTPRDDRFLRQLGSDDARTLNSHQAREATEQLRELGVIR</sequence>
<name>A0A1N6QZG1_9SPIO</name>
<proteinExistence type="predicted"/>
<reference evidence="1 2" key="1">
    <citation type="submission" date="2017-01" db="EMBL/GenBank/DDBJ databases">
        <authorList>
            <person name="Mah S.A."/>
            <person name="Swanson W.J."/>
            <person name="Moy G.W."/>
            <person name="Vacquier V.D."/>
        </authorList>
    </citation>
    <scope>NUCLEOTIDE SEQUENCE [LARGE SCALE GENOMIC DNA]</scope>
    <source>
        <strain evidence="1 2">ASpG1</strain>
    </source>
</reference>
<dbReference type="EMBL" id="FTMS01000005">
    <property type="protein sequence ID" value="SIQ22004.1"/>
    <property type="molecule type" value="Genomic_DNA"/>
</dbReference>
<keyword evidence="2" id="KW-1185">Reference proteome</keyword>
<evidence type="ECO:0000313" key="2">
    <source>
        <dbReference type="Proteomes" id="UP000186400"/>
    </source>
</evidence>
<gene>
    <name evidence="1" type="ORF">SAMN05920897_105111</name>
</gene>
<accession>A0A1N6QZG1</accession>
<dbReference type="STRING" id="159291.SAMN05920897_105111"/>
<protein>
    <recommendedName>
        <fullName evidence="3">Tetratricopeptide repeat-containing protein</fullName>
    </recommendedName>
</protein>
<dbReference type="Proteomes" id="UP000186400">
    <property type="component" value="Unassembled WGS sequence"/>
</dbReference>